<keyword evidence="3" id="KW-0813">Transport</keyword>
<feature type="domain" description="Porin" evidence="11">
    <location>
        <begin position="47"/>
        <end position="359"/>
    </location>
</feature>
<dbReference type="CDD" id="cd00342">
    <property type="entry name" value="gram_neg_porins"/>
    <property type="match status" value="1"/>
</dbReference>
<keyword evidence="5" id="KW-0812">Transmembrane</keyword>
<keyword evidence="9" id="KW-0472">Membrane</keyword>
<dbReference type="EMBL" id="CP053985">
    <property type="protein sequence ID" value="QKH34660.1"/>
    <property type="molecule type" value="Genomic_DNA"/>
</dbReference>
<comment type="subcellular location">
    <subcellularLocation>
        <location evidence="1">Cell outer membrane</location>
        <topology evidence="1">Multi-pass membrane protein</topology>
    </subcellularLocation>
</comment>
<dbReference type="GO" id="GO:0009279">
    <property type="term" value="C:cell outer membrane"/>
    <property type="evidence" value="ECO:0007669"/>
    <property type="project" value="UniProtKB-SubCell"/>
</dbReference>
<dbReference type="GO" id="GO:0046930">
    <property type="term" value="C:pore complex"/>
    <property type="evidence" value="ECO:0007669"/>
    <property type="project" value="UniProtKB-KW"/>
</dbReference>
<comment type="subunit">
    <text evidence="2">Homotrimer.</text>
</comment>
<keyword evidence="8" id="KW-0626">Porin</keyword>
<evidence type="ECO:0000256" key="3">
    <source>
        <dbReference type="ARBA" id="ARBA00022448"/>
    </source>
</evidence>
<protein>
    <submittedName>
        <fullName evidence="12">Porin</fullName>
    </submittedName>
</protein>
<dbReference type="Proteomes" id="UP000500970">
    <property type="component" value="Chromosome"/>
</dbReference>
<dbReference type="AlphaFoldDB" id="A0A7D4HVX1"/>
<evidence type="ECO:0000256" key="4">
    <source>
        <dbReference type="ARBA" id="ARBA00022452"/>
    </source>
</evidence>
<evidence type="ECO:0000256" key="10">
    <source>
        <dbReference type="ARBA" id="ARBA00023237"/>
    </source>
</evidence>
<evidence type="ECO:0000256" key="2">
    <source>
        <dbReference type="ARBA" id="ARBA00011233"/>
    </source>
</evidence>
<dbReference type="RefSeq" id="WP_173143746.1">
    <property type="nucleotide sequence ID" value="NZ_CP053985.1"/>
</dbReference>
<name>A0A7D4HVX1_9BURK</name>
<keyword evidence="6" id="KW-0732">Signal</keyword>
<accession>A0A7D4HVX1</accession>
<dbReference type="Gene3D" id="2.40.160.10">
    <property type="entry name" value="Porin"/>
    <property type="match status" value="1"/>
</dbReference>
<evidence type="ECO:0000259" key="11">
    <source>
        <dbReference type="Pfam" id="PF13609"/>
    </source>
</evidence>
<dbReference type="GO" id="GO:0006811">
    <property type="term" value="P:monoatomic ion transport"/>
    <property type="evidence" value="ECO:0007669"/>
    <property type="project" value="UniProtKB-KW"/>
</dbReference>
<dbReference type="SUPFAM" id="SSF56935">
    <property type="entry name" value="Porins"/>
    <property type="match status" value="1"/>
</dbReference>
<dbReference type="PANTHER" id="PTHR34501">
    <property type="entry name" value="PROTEIN YDDL-RELATED"/>
    <property type="match status" value="1"/>
</dbReference>
<evidence type="ECO:0000256" key="6">
    <source>
        <dbReference type="ARBA" id="ARBA00022729"/>
    </source>
</evidence>
<keyword evidence="4" id="KW-1134">Transmembrane beta strand</keyword>
<evidence type="ECO:0000313" key="12">
    <source>
        <dbReference type="EMBL" id="QKH34660.1"/>
    </source>
</evidence>
<evidence type="ECO:0000313" key="13">
    <source>
        <dbReference type="Proteomes" id="UP000500970"/>
    </source>
</evidence>
<gene>
    <name evidence="12" type="ORF">FOC84_06735</name>
</gene>
<reference evidence="12 13" key="1">
    <citation type="submission" date="2020-05" db="EMBL/GenBank/DDBJ databases">
        <title>FDA dAtabase for Regulatory Grade micrObial Sequences (FDA-ARGOS): Supporting development and validation of Infectious Disease Dx tests.</title>
        <authorList>
            <person name="Sproer C."/>
            <person name="Gronow S."/>
            <person name="Severitt S."/>
            <person name="Schroder I."/>
            <person name="Tallon L."/>
            <person name="Sadzewicz L."/>
            <person name="Zhao X."/>
            <person name="Vavikolanu K."/>
            <person name="Mehta A."/>
            <person name="Aluvathingal J."/>
            <person name="Nadendla S."/>
            <person name="Myers T."/>
            <person name="Yan Y."/>
            <person name="Sichtig H."/>
        </authorList>
    </citation>
    <scope>NUCLEOTIDE SEQUENCE [LARGE SCALE GENOMIC DNA]</scope>
    <source>
        <strain evidence="12 13">FDAARGOS_790</strain>
    </source>
</reference>
<keyword evidence="13" id="KW-1185">Reference proteome</keyword>
<organism evidence="12 13">
    <name type="scientific">Achromobacter pestifer</name>
    <dbReference type="NCBI Taxonomy" id="1353889"/>
    <lineage>
        <taxon>Bacteria</taxon>
        <taxon>Pseudomonadati</taxon>
        <taxon>Pseudomonadota</taxon>
        <taxon>Betaproteobacteria</taxon>
        <taxon>Burkholderiales</taxon>
        <taxon>Alcaligenaceae</taxon>
        <taxon>Achromobacter</taxon>
    </lineage>
</organism>
<dbReference type="InterPro" id="IPR023614">
    <property type="entry name" value="Porin_dom_sf"/>
</dbReference>
<dbReference type="PANTHER" id="PTHR34501:SF9">
    <property type="entry name" value="MAJOR OUTER MEMBRANE PROTEIN P.IA"/>
    <property type="match status" value="1"/>
</dbReference>
<keyword evidence="10" id="KW-0998">Cell outer membrane</keyword>
<evidence type="ECO:0000256" key="9">
    <source>
        <dbReference type="ARBA" id="ARBA00023136"/>
    </source>
</evidence>
<dbReference type="InterPro" id="IPR033900">
    <property type="entry name" value="Gram_neg_porin_domain"/>
</dbReference>
<evidence type="ECO:0000256" key="8">
    <source>
        <dbReference type="ARBA" id="ARBA00023114"/>
    </source>
</evidence>
<sequence length="388" mass="41416">MDQEVAIHHCQPARRPSSSMQRASRRLLRLSTCAIALPLLCSAWGESSAATVQLYGLIDTFTMYARNGGKSSVRMGSDNGKYPSSYSASDSYWGLQGVEDLGQGVSVQFRLEGGMRMNNGTYRYPDTLFDRDANIAVSSAFWGTLKLGRQFPAVVSHTADPFFFSEVFSPAASAALLVDDLGPGAAAIQTRVSDAISYQTPSMNGLVVHGLYARRNRRALISMNSSDGGGPTEGDSGVLATYTSGPWVVGGSYNALRPAQAGSFRTDLYVASAAYVADGMQTSIVYSLMRPKAPGTISAQILSLGSLWQSGSHMFRGSLLYRALNGRSDHTIGGLLGYDYQLSKRSSVYTRVGGFKNSAKAYFGVGASIPTETGASSTVLALGVMHRF</sequence>
<proteinExistence type="predicted"/>
<evidence type="ECO:0000256" key="7">
    <source>
        <dbReference type="ARBA" id="ARBA00023065"/>
    </source>
</evidence>
<dbReference type="GO" id="GO:0015288">
    <property type="term" value="F:porin activity"/>
    <property type="evidence" value="ECO:0007669"/>
    <property type="project" value="UniProtKB-KW"/>
</dbReference>
<dbReference type="KEGG" id="apes:FOC84_06735"/>
<keyword evidence="7" id="KW-0406">Ion transport</keyword>
<dbReference type="Pfam" id="PF13609">
    <property type="entry name" value="Porin_4"/>
    <property type="match status" value="1"/>
</dbReference>
<evidence type="ECO:0000256" key="5">
    <source>
        <dbReference type="ARBA" id="ARBA00022692"/>
    </source>
</evidence>
<evidence type="ECO:0000256" key="1">
    <source>
        <dbReference type="ARBA" id="ARBA00004571"/>
    </source>
</evidence>
<dbReference type="InterPro" id="IPR050298">
    <property type="entry name" value="Gram-neg_bact_OMP"/>
</dbReference>